<feature type="domain" description="Bulb-type lectin" evidence="5">
    <location>
        <begin position="31"/>
        <end position="149"/>
    </location>
</feature>
<dbReference type="OrthoDB" id="4062651at2759"/>
<evidence type="ECO:0000259" key="5">
    <source>
        <dbReference type="PROSITE" id="PS50927"/>
    </source>
</evidence>
<protein>
    <recommendedName>
        <fullName evidence="5">Bulb-type lectin domain-containing protein</fullName>
    </recommendedName>
</protein>
<dbReference type="PANTHER" id="PTHR32444:SF226">
    <property type="entry name" value="BULB-TYPE LECTIN DOMAIN-CONTAINING PROTEIN"/>
    <property type="match status" value="1"/>
</dbReference>
<dbReference type="InterPro" id="IPR001480">
    <property type="entry name" value="Bulb-type_lectin_dom"/>
</dbReference>
<evidence type="ECO:0000256" key="2">
    <source>
        <dbReference type="ARBA" id="ARBA00023157"/>
    </source>
</evidence>
<evidence type="ECO:0000256" key="3">
    <source>
        <dbReference type="ARBA" id="ARBA00023180"/>
    </source>
</evidence>
<evidence type="ECO:0000313" key="6">
    <source>
        <dbReference type="EMBL" id="TXG66263.1"/>
    </source>
</evidence>
<keyword evidence="4" id="KW-0812">Transmembrane</keyword>
<proteinExistence type="predicted"/>
<dbReference type="EMBL" id="VAHF01000003">
    <property type="protein sequence ID" value="TXG66263.1"/>
    <property type="molecule type" value="Genomic_DNA"/>
</dbReference>
<keyword evidence="2" id="KW-1015">Disulfide bond</keyword>
<keyword evidence="1" id="KW-0732">Signal</keyword>
<dbReference type="CDD" id="cd00028">
    <property type="entry name" value="B_lectin"/>
    <property type="match status" value="1"/>
</dbReference>
<dbReference type="InterPro" id="IPR036426">
    <property type="entry name" value="Bulb-type_lectin_dom_sf"/>
</dbReference>
<dbReference type="Proteomes" id="UP000323000">
    <property type="component" value="Chromosome 3"/>
</dbReference>
<sequence length="454" mass="51137">MLNLSMANKRSIIYNIFLLFCFSFWVHTAATNILKQGDMLNSSASLVSENGFFTLKFYNLSIDEWYLSIWFKTDEKKPCWLYNRDRPFKNDSGVLLIDGNGNLKINYTGGDPIVLYSVQRNTNATAILNDNGNFALREATSSGTAEQVLWQSFDSPTDSFLPGMKLGINHKTGQNWSLTSWFNPSMPTPGAFTLEWIPLERQLVVKRRGVKFWTSGVLNNGTFKNLEILSLGEMADYNFTQVSNTDEDYLTFKIVPNGLLYGPPDPNWVNVTSLSLEYDGTMVAQKSLGMFLTIYESCDGNNKNYGCERWEGPKCRAKGEKFQKKEVIYDNSVPHSSDSNKSLSFSDCLDICWNNCTCYGTGTPVRMPDGPLLVNSDTPGCLFWYGPLKEIGNGEGGGSVYYMIIPGPPGSKLWIWILIAVAATLIVILLGILVFLRQRRLRLQGLYYQNHKMS</sequence>
<evidence type="ECO:0000313" key="7">
    <source>
        <dbReference type="Proteomes" id="UP000323000"/>
    </source>
</evidence>
<keyword evidence="3" id="KW-0325">Glycoprotein</keyword>
<name>A0A5C7I9T9_9ROSI</name>
<keyword evidence="7" id="KW-1185">Reference proteome</keyword>
<accession>A0A5C7I9T9</accession>
<dbReference type="AlphaFoldDB" id="A0A5C7I9T9"/>
<dbReference type="Pfam" id="PF01453">
    <property type="entry name" value="B_lectin"/>
    <property type="match status" value="1"/>
</dbReference>
<gene>
    <name evidence="6" type="ORF">EZV62_007538</name>
</gene>
<feature type="transmembrane region" description="Helical" evidence="4">
    <location>
        <begin position="413"/>
        <end position="436"/>
    </location>
</feature>
<dbReference type="Gene3D" id="2.90.10.10">
    <property type="entry name" value="Bulb-type lectin domain"/>
    <property type="match status" value="1"/>
</dbReference>
<comment type="caution">
    <text evidence="6">The sequence shown here is derived from an EMBL/GenBank/DDBJ whole genome shotgun (WGS) entry which is preliminary data.</text>
</comment>
<dbReference type="PANTHER" id="PTHR32444">
    <property type="entry name" value="BULB-TYPE LECTIN DOMAIN-CONTAINING PROTEIN"/>
    <property type="match status" value="1"/>
</dbReference>
<dbReference type="SUPFAM" id="SSF51110">
    <property type="entry name" value="alpha-D-mannose-specific plant lectins"/>
    <property type="match status" value="1"/>
</dbReference>
<dbReference type="PROSITE" id="PS50927">
    <property type="entry name" value="BULB_LECTIN"/>
    <property type="match status" value="1"/>
</dbReference>
<organism evidence="6 7">
    <name type="scientific">Acer yangbiense</name>
    <dbReference type="NCBI Taxonomy" id="1000413"/>
    <lineage>
        <taxon>Eukaryota</taxon>
        <taxon>Viridiplantae</taxon>
        <taxon>Streptophyta</taxon>
        <taxon>Embryophyta</taxon>
        <taxon>Tracheophyta</taxon>
        <taxon>Spermatophyta</taxon>
        <taxon>Magnoliopsida</taxon>
        <taxon>eudicotyledons</taxon>
        <taxon>Gunneridae</taxon>
        <taxon>Pentapetalae</taxon>
        <taxon>rosids</taxon>
        <taxon>malvids</taxon>
        <taxon>Sapindales</taxon>
        <taxon>Sapindaceae</taxon>
        <taxon>Hippocastanoideae</taxon>
        <taxon>Acereae</taxon>
        <taxon>Acer</taxon>
    </lineage>
</organism>
<keyword evidence="4" id="KW-1133">Transmembrane helix</keyword>
<evidence type="ECO:0000256" key="1">
    <source>
        <dbReference type="ARBA" id="ARBA00022729"/>
    </source>
</evidence>
<keyword evidence="4" id="KW-0472">Membrane</keyword>
<dbReference type="SMART" id="SM00108">
    <property type="entry name" value="B_lectin"/>
    <property type="match status" value="1"/>
</dbReference>
<reference evidence="7" key="1">
    <citation type="journal article" date="2019" name="Gigascience">
        <title>De novo genome assembly of the endangered Acer yangbiense, a plant species with extremely small populations endemic to Yunnan Province, China.</title>
        <authorList>
            <person name="Yang J."/>
            <person name="Wariss H.M."/>
            <person name="Tao L."/>
            <person name="Zhang R."/>
            <person name="Yun Q."/>
            <person name="Hollingsworth P."/>
            <person name="Dao Z."/>
            <person name="Luo G."/>
            <person name="Guo H."/>
            <person name="Ma Y."/>
            <person name="Sun W."/>
        </authorList>
    </citation>
    <scope>NUCLEOTIDE SEQUENCE [LARGE SCALE GENOMIC DNA]</scope>
    <source>
        <strain evidence="7">cv. Malutang</strain>
    </source>
</reference>
<evidence type="ECO:0000256" key="4">
    <source>
        <dbReference type="SAM" id="Phobius"/>
    </source>
</evidence>